<feature type="transmembrane region" description="Helical" evidence="1">
    <location>
        <begin position="6"/>
        <end position="27"/>
    </location>
</feature>
<dbReference type="AlphaFoldDB" id="A0A0E9UL25"/>
<reference evidence="2" key="2">
    <citation type="journal article" date="2015" name="Fish Shellfish Immunol.">
        <title>Early steps in the European eel (Anguilla anguilla)-Vibrio vulnificus interaction in the gills: Role of the RtxA13 toxin.</title>
        <authorList>
            <person name="Callol A."/>
            <person name="Pajuelo D."/>
            <person name="Ebbesson L."/>
            <person name="Teles M."/>
            <person name="MacKenzie S."/>
            <person name="Amaro C."/>
        </authorList>
    </citation>
    <scope>NUCLEOTIDE SEQUENCE</scope>
</reference>
<keyword evidence="1" id="KW-1133">Transmembrane helix</keyword>
<evidence type="ECO:0000256" key="1">
    <source>
        <dbReference type="SAM" id="Phobius"/>
    </source>
</evidence>
<proteinExistence type="predicted"/>
<keyword evidence="1" id="KW-0472">Membrane</keyword>
<organism evidence="2">
    <name type="scientific">Anguilla anguilla</name>
    <name type="common">European freshwater eel</name>
    <name type="synonym">Muraena anguilla</name>
    <dbReference type="NCBI Taxonomy" id="7936"/>
    <lineage>
        <taxon>Eukaryota</taxon>
        <taxon>Metazoa</taxon>
        <taxon>Chordata</taxon>
        <taxon>Craniata</taxon>
        <taxon>Vertebrata</taxon>
        <taxon>Euteleostomi</taxon>
        <taxon>Actinopterygii</taxon>
        <taxon>Neopterygii</taxon>
        <taxon>Teleostei</taxon>
        <taxon>Anguilliformes</taxon>
        <taxon>Anguillidae</taxon>
        <taxon>Anguilla</taxon>
    </lineage>
</organism>
<evidence type="ECO:0000313" key="2">
    <source>
        <dbReference type="EMBL" id="JAH65673.1"/>
    </source>
</evidence>
<keyword evidence="1" id="KW-0812">Transmembrane</keyword>
<protein>
    <submittedName>
        <fullName evidence="2">Uncharacterized protein</fullName>
    </submittedName>
</protein>
<accession>A0A0E9UL25</accession>
<name>A0A0E9UL25_ANGAN</name>
<reference evidence="2" key="1">
    <citation type="submission" date="2014-11" db="EMBL/GenBank/DDBJ databases">
        <authorList>
            <person name="Amaro Gonzalez C."/>
        </authorList>
    </citation>
    <scope>NUCLEOTIDE SEQUENCE</scope>
</reference>
<dbReference type="EMBL" id="GBXM01042904">
    <property type="protein sequence ID" value="JAH65673.1"/>
    <property type="molecule type" value="Transcribed_RNA"/>
</dbReference>
<sequence>MLDYLPILHVAVAIKLFSVVMLATFHIN</sequence>